<dbReference type="GO" id="GO:0006508">
    <property type="term" value="P:proteolysis"/>
    <property type="evidence" value="ECO:0007669"/>
    <property type="project" value="UniProtKB-KW"/>
</dbReference>
<evidence type="ECO:0000256" key="2">
    <source>
        <dbReference type="ARBA" id="ARBA00022670"/>
    </source>
</evidence>
<dbReference type="EC" id="3.4.24.-" evidence="9"/>
<keyword evidence="3 8" id="KW-0479">Metal-binding</keyword>
<evidence type="ECO:0000256" key="5">
    <source>
        <dbReference type="ARBA" id="ARBA00022833"/>
    </source>
</evidence>
<evidence type="ECO:0000256" key="6">
    <source>
        <dbReference type="ARBA" id="ARBA00023049"/>
    </source>
</evidence>
<keyword evidence="4 9" id="KW-0378">Hydrolase</keyword>
<evidence type="ECO:0000256" key="9">
    <source>
        <dbReference type="RuleBase" id="RU366077"/>
    </source>
</evidence>
<accession>A0AA85AGV4</accession>
<organism evidence="10 11">
    <name type="scientific">Schistosoma margrebowiei</name>
    <dbReference type="NCBI Taxonomy" id="48269"/>
    <lineage>
        <taxon>Eukaryota</taxon>
        <taxon>Metazoa</taxon>
        <taxon>Spiralia</taxon>
        <taxon>Lophotrochozoa</taxon>
        <taxon>Platyhelminthes</taxon>
        <taxon>Trematoda</taxon>
        <taxon>Digenea</taxon>
        <taxon>Strigeidida</taxon>
        <taxon>Schistosomatoidea</taxon>
        <taxon>Schistosomatidae</taxon>
        <taxon>Schistosoma</taxon>
    </lineage>
</organism>
<keyword evidence="2 9" id="KW-0645">Protease</keyword>
<feature type="binding site" evidence="8">
    <location>
        <position position="94"/>
    </location>
    <ligand>
        <name>Zn(2+)</name>
        <dbReference type="ChEBI" id="CHEBI:29105"/>
        <note>catalytic</note>
    </ligand>
</feature>
<feature type="binding site" evidence="8">
    <location>
        <position position="90"/>
    </location>
    <ligand>
        <name>Zn(2+)</name>
        <dbReference type="ChEBI" id="CHEBI:29105"/>
        <note>catalytic</note>
    </ligand>
</feature>
<dbReference type="AlphaFoldDB" id="A0AA85AGV4"/>
<evidence type="ECO:0000256" key="3">
    <source>
        <dbReference type="ARBA" id="ARBA00022723"/>
    </source>
</evidence>
<protein>
    <recommendedName>
        <fullName evidence="9">Leishmanolysin-like peptidase</fullName>
        <ecNumber evidence="9">3.4.24.-</ecNumber>
    </recommendedName>
</protein>
<dbReference type="GO" id="GO:0004222">
    <property type="term" value="F:metalloendopeptidase activity"/>
    <property type="evidence" value="ECO:0007669"/>
    <property type="project" value="UniProtKB-UniRule"/>
</dbReference>
<evidence type="ECO:0000313" key="10">
    <source>
        <dbReference type="Proteomes" id="UP000050790"/>
    </source>
</evidence>
<dbReference type="Proteomes" id="UP000050790">
    <property type="component" value="Unassembled WGS sequence"/>
</dbReference>
<dbReference type="SUPFAM" id="SSF55486">
    <property type="entry name" value="Metalloproteases ('zincins'), catalytic domain"/>
    <property type="match status" value="1"/>
</dbReference>
<dbReference type="Pfam" id="PF01457">
    <property type="entry name" value="Peptidase_M8"/>
    <property type="match status" value="1"/>
</dbReference>
<comment type="cofactor">
    <cofactor evidence="8 9">
        <name>Zn(2+)</name>
        <dbReference type="ChEBI" id="CHEBI:29105"/>
    </cofactor>
    <text evidence="8 9">Binds 1 zinc ion per subunit.</text>
</comment>
<proteinExistence type="inferred from homology"/>
<keyword evidence="5 8" id="KW-0862">Zinc</keyword>
<evidence type="ECO:0000313" key="11">
    <source>
        <dbReference type="WBParaSite" id="SMRG1_80320.1"/>
    </source>
</evidence>
<dbReference type="GO" id="GO:0016020">
    <property type="term" value="C:membrane"/>
    <property type="evidence" value="ECO:0007669"/>
    <property type="project" value="InterPro"/>
</dbReference>
<keyword evidence="6 8" id="KW-0482">Metalloprotease</keyword>
<evidence type="ECO:0000256" key="7">
    <source>
        <dbReference type="PIRSR" id="PIRSR601577-1"/>
    </source>
</evidence>
<reference evidence="11" key="1">
    <citation type="submission" date="2023-11" db="UniProtKB">
        <authorList>
            <consortium name="WormBaseParasite"/>
        </authorList>
    </citation>
    <scope>IDENTIFICATION</scope>
</reference>
<dbReference type="Gene3D" id="3.10.170.20">
    <property type="match status" value="1"/>
</dbReference>
<dbReference type="GO" id="GO:0046872">
    <property type="term" value="F:metal ion binding"/>
    <property type="evidence" value="ECO:0007669"/>
    <property type="project" value="UniProtKB-KW"/>
</dbReference>
<evidence type="ECO:0000256" key="1">
    <source>
        <dbReference type="ARBA" id="ARBA00005860"/>
    </source>
</evidence>
<sequence length="105" mass="11691">MIIFQECYQLKNNRLHRSYRNGSGIPSDSYVLFVDAINTITCYGNAAAYASSCLMDEETDRPILGFVNVCPGKMGVDYPEDRKSIGVFLHEIGHALVSSSIILIR</sequence>
<dbReference type="WBParaSite" id="SMRG1_80320.1">
    <property type="protein sequence ID" value="SMRG1_80320.1"/>
    <property type="gene ID" value="SMRG1_80320"/>
</dbReference>
<name>A0AA85AGV4_9TREM</name>
<comment type="similarity">
    <text evidence="1 9">Belongs to the peptidase M8 family.</text>
</comment>
<evidence type="ECO:0000256" key="4">
    <source>
        <dbReference type="ARBA" id="ARBA00022801"/>
    </source>
</evidence>
<evidence type="ECO:0000256" key="8">
    <source>
        <dbReference type="PIRSR" id="PIRSR601577-2"/>
    </source>
</evidence>
<dbReference type="InterPro" id="IPR001577">
    <property type="entry name" value="Peptidase_M8"/>
</dbReference>
<dbReference type="GO" id="GO:0007155">
    <property type="term" value="P:cell adhesion"/>
    <property type="evidence" value="ECO:0007669"/>
    <property type="project" value="InterPro"/>
</dbReference>
<feature type="active site" evidence="7">
    <location>
        <position position="91"/>
    </location>
</feature>